<gene>
    <name evidence="1" type="ORF">TR51_02960</name>
</gene>
<dbReference type="EMBL" id="JXZB01000001">
    <property type="protein sequence ID" value="KIQ66540.1"/>
    <property type="molecule type" value="Genomic_DNA"/>
</dbReference>
<organism evidence="1 2">
    <name type="scientific">Kitasatospora griseola</name>
    <name type="common">Streptomyces griseolosporeus</name>
    <dbReference type="NCBI Taxonomy" id="2064"/>
    <lineage>
        <taxon>Bacteria</taxon>
        <taxon>Bacillati</taxon>
        <taxon>Actinomycetota</taxon>
        <taxon>Actinomycetes</taxon>
        <taxon>Kitasatosporales</taxon>
        <taxon>Streptomycetaceae</taxon>
        <taxon>Kitasatospora</taxon>
    </lineage>
</organism>
<dbReference type="AlphaFoldDB" id="A0A0D0NE70"/>
<proteinExistence type="predicted"/>
<accession>A0A0D0NE70</accession>
<name>A0A0D0NE70_KITGR</name>
<evidence type="ECO:0008006" key="3">
    <source>
        <dbReference type="Google" id="ProtNLM"/>
    </source>
</evidence>
<dbReference type="PATRIC" id="fig|2064.6.peg.668"/>
<comment type="caution">
    <text evidence="1">The sequence shown here is derived from an EMBL/GenBank/DDBJ whole genome shotgun (WGS) entry which is preliminary data.</text>
</comment>
<evidence type="ECO:0000313" key="1">
    <source>
        <dbReference type="EMBL" id="KIQ66540.1"/>
    </source>
</evidence>
<dbReference type="Pfam" id="PF12663">
    <property type="entry name" value="DUF3788"/>
    <property type="match status" value="1"/>
</dbReference>
<keyword evidence="2" id="KW-1185">Reference proteome</keyword>
<reference evidence="1 2" key="1">
    <citation type="submission" date="2015-02" db="EMBL/GenBank/DDBJ databases">
        <title>Draft genome sequence of Kitasatospora griseola MF730-N6, a bafilomycin, terpentecin and satosporin producer.</title>
        <authorList>
            <person name="Arens J.C."/>
            <person name="Haltli B."/>
            <person name="Kerr R.G."/>
        </authorList>
    </citation>
    <scope>NUCLEOTIDE SEQUENCE [LARGE SCALE GENOMIC DNA]</scope>
    <source>
        <strain evidence="1 2">MF730-N6</strain>
    </source>
</reference>
<dbReference type="InterPro" id="IPR024265">
    <property type="entry name" value="DUF3788"/>
</dbReference>
<dbReference type="OrthoDB" id="3830678at2"/>
<sequence>MANPFVDPEVEPTPDLVADALGPAVEGWDALMRELAEAGVEAPWRWFRDGGWLVKAANRVRTVAWIAVDGNATTCNFLFAERLRDAVATLPGLTPDLARTIREEPLRGKLFRVAFTVRTLADVDRLRPILKARIALR</sequence>
<evidence type="ECO:0000313" key="2">
    <source>
        <dbReference type="Proteomes" id="UP000032066"/>
    </source>
</evidence>
<dbReference type="Proteomes" id="UP000032066">
    <property type="component" value="Unassembled WGS sequence"/>
</dbReference>
<protein>
    <recommendedName>
        <fullName evidence="3">DUF3788 domain-containing protein</fullName>
    </recommendedName>
</protein>
<dbReference type="RefSeq" id="WP_043907802.1">
    <property type="nucleotide sequence ID" value="NZ_JXZB01000001.1"/>
</dbReference>